<keyword evidence="3" id="KW-1134">Transmembrane beta strand</keyword>
<dbReference type="Gene3D" id="2.40.160.60">
    <property type="entry name" value="Outer membrane protein transport protein (OMPP1/FadL/TodX)"/>
    <property type="match status" value="1"/>
</dbReference>
<dbReference type="GO" id="GO:0015483">
    <property type="term" value="F:long-chain fatty acid transporting porin activity"/>
    <property type="evidence" value="ECO:0007669"/>
    <property type="project" value="TreeGrafter"/>
</dbReference>
<accession>A0A081D6F1</accession>
<gene>
    <name evidence="10" type="ORF">JCM19275_2513</name>
    <name evidence="9" type="ORF">JCM19296_75</name>
</gene>
<dbReference type="Proteomes" id="UP000028980">
    <property type="component" value="Unassembled WGS sequence"/>
</dbReference>
<sequence length="419" mass="45382">MNKLKALAVLLLISTMAYAGGYRVSTQSNRQLAMGHTGVAVVNSADILFFNPAGLVHLENKINFSAGGFGVFSSVSYQNSEFGTSSETDSPTGTPVYAYGTYKINEKLAVGLGIYTPFGSNVTWPTDWSGSHLVNEIELSAIFIQPTISYQLFDSVSIGGGPILAIGGVTFNRNAGQSLTDEQGNRSNVGIDDSGVTAWGGWTAGLMFTPNDRFSFGFNYRSLINIESTEGTATFSNFPNSALTPANGETGFTATLPLPAEITVGLSHKFFDDKLLLAFDYNRALWSEYESLDLVFENGSTSINPRNYKDSSSWRLGAQYLATDNLTLRAGWYYDESPVQSGYFAPETPRNDSLGYTFGLSYQVNSKLAIDASFLYLRFKEVNESYDFFTDPGASAPSSFGGTYKSQALIPGIGVTYSM</sequence>
<dbReference type="Proteomes" id="UP000029647">
    <property type="component" value="Unassembled WGS sequence"/>
</dbReference>
<evidence type="ECO:0000313" key="9">
    <source>
        <dbReference type="EMBL" id="GAK74497.1"/>
    </source>
</evidence>
<comment type="similarity">
    <text evidence="2">Belongs to the OmpP1/FadL family.</text>
</comment>
<evidence type="ECO:0000256" key="2">
    <source>
        <dbReference type="ARBA" id="ARBA00008163"/>
    </source>
</evidence>
<comment type="caution">
    <text evidence="9">The sequence shown here is derived from an EMBL/GenBank/DDBJ whole genome shotgun (WGS) entry which is preliminary data.</text>
</comment>
<proteinExistence type="inferred from homology"/>
<evidence type="ECO:0000313" key="11">
    <source>
        <dbReference type="Proteomes" id="UP000028980"/>
    </source>
</evidence>
<keyword evidence="5 8" id="KW-0732">Signal</keyword>
<evidence type="ECO:0000313" key="10">
    <source>
        <dbReference type="EMBL" id="GAL73666.1"/>
    </source>
</evidence>
<feature type="signal peptide" evidence="8">
    <location>
        <begin position="1"/>
        <end position="19"/>
    </location>
</feature>
<keyword evidence="7" id="KW-0998">Cell outer membrane</keyword>
<organism evidence="9 11">
    <name type="scientific">Nonlabens ulvanivorans</name>
    <name type="common">Persicivirga ulvanivorans</name>
    <dbReference type="NCBI Taxonomy" id="906888"/>
    <lineage>
        <taxon>Bacteria</taxon>
        <taxon>Pseudomonadati</taxon>
        <taxon>Bacteroidota</taxon>
        <taxon>Flavobacteriia</taxon>
        <taxon>Flavobacteriales</taxon>
        <taxon>Flavobacteriaceae</taxon>
        <taxon>Nonlabens</taxon>
    </lineage>
</organism>
<evidence type="ECO:0000313" key="12">
    <source>
        <dbReference type="Proteomes" id="UP000029647"/>
    </source>
</evidence>
<feature type="chain" id="PRO_5007378394" evidence="8">
    <location>
        <begin position="20"/>
        <end position="419"/>
    </location>
</feature>
<name>A0A081D6F1_NONUL</name>
<keyword evidence="6" id="KW-0472">Membrane</keyword>
<dbReference type="SUPFAM" id="SSF56935">
    <property type="entry name" value="Porins"/>
    <property type="match status" value="1"/>
</dbReference>
<evidence type="ECO:0000256" key="5">
    <source>
        <dbReference type="ARBA" id="ARBA00022729"/>
    </source>
</evidence>
<keyword evidence="4" id="KW-0812">Transmembrane</keyword>
<dbReference type="Pfam" id="PF03349">
    <property type="entry name" value="Toluene_X"/>
    <property type="match status" value="1"/>
</dbReference>
<evidence type="ECO:0000256" key="1">
    <source>
        <dbReference type="ARBA" id="ARBA00004571"/>
    </source>
</evidence>
<evidence type="ECO:0000256" key="6">
    <source>
        <dbReference type="ARBA" id="ARBA00023136"/>
    </source>
</evidence>
<evidence type="ECO:0000256" key="7">
    <source>
        <dbReference type="ARBA" id="ARBA00023237"/>
    </source>
</evidence>
<evidence type="ECO:0000256" key="8">
    <source>
        <dbReference type="SAM" id="SignalP"/>
    </source>
</evidence>
<dbReference type="PANTHER" id="PTHR35093:SF8">
    <property type="entry name" value="OUTER MEMBRANE PROTEIN NMB0088-RELATED"/>
    <property type="match status" value="1"/>
</dbReference>
<evidence type="ECO:0000256" key="4">
    <source>
        <dbReference type="ARBA" id="ARBA00022692"/>
    </source>
</evidence>
<dbReference type="EMBL" id="BBLG01000001">
    <property type="protein sequence ID" value="GAK74497.1"/>
    <property type="molecule type" value="Genomic_DNA"/>
</dbReference>
<dbReference type="AlphaFoldDB" id="A0A081D6F1"/>
<comment type="subcellular location">
    <subcellularLocation>
        <location evidence="1">Cell outer membrane</location>
        <topology evidence="1">Multi-pass membrane protein</topology>
    </subcellularLocation>
</comment>
<reference evidence="11 12" key="1">
    <citation type="journal article" date="2014" name="Genome Announc.">
        <title>Draft Genome Sequences of Marine Flavobacterium Nonlabens Strains NR17, NR24, NR27, NR32, NR33, and Ara13.</title>
        <authorList>
            <person name="Nakanishi M."/>
            <person name="Meirelles P."/>
            <person name="Suzuki R."/>
            <person name="Takatani N."/>
            <person name="Mino S."/>
            <person name="Suda W."/>
            <person name="Oshima K."/>
            <person name="Hattori M."/>
            <person name="Ohkuma M."/>
            <person name="Hosokawa M."/>
            <person name="Miyashita K."/>
            <person name="Thompson F.L."/>
            <person name="Niwa A."/>
            <person name="Sawabe T."/>
            <person name="Sawabe T."/>
        </authorList>
    </citation>
    <scope>NUCLEOTIDE SEQUENCE [LARGE SCALE GENOMIC DNA]</scope>
    <source>
        <strain evidence="10">JCM 19275</strain>
        <strain evidence="9">JCM 19296</strain>
        <strain evidence="12">JCM19275</strain>
        <strain evidence="11">JCM19296</strain>
    </source>
</reference>
<dbReference type="EMBL" id="BBNT01000001">
    <property type="protein sequence ID" value="GAL73666.1"/>
    <property type="molecule type" value="Genomic_DNA"/>
</dbReference>
<dbReference type="PANTHER" id="PTHR35093">
    <property type="entry name" value="OUTER MEMBRANE PROTEIN NMB0088-RELATED"/>
    <property type="match status" value="1"/>
</dbReference>
<evidence type="ECO:0000256" key="3">
    <source>
        <dbReference type="ARBA" id="ARBA00022452"/>
    </source>
</evidence>
<dbReference type="InterPro" id="IPR005017">
    <property type="entry name" value="OMPP1/FadL/TodX"/>
</dbReference>
<protein>
    <submittedName>
        <fullName evidence="9">Long-chain fatty acid transport protein</fullName>
    </submittedName>
</protein>
<dbReference type="GO" id="GO:0009279">
    <property type="term" value="C:cell outer membrane"/>
    <property type="evidence" value="ECO:0007669"/>
    <property type="project" value="UniProtKB-SubCell"/>
</dbReference>